<comment type="caution">
    <text evidence="2">The sequence shown here is derived from an EMBL/GenBank/DDBJ whole genome shotgun (WGS) entry which is preliminary data.</text>
</comment>
<dbReference type="AlphaFoldDB" id="A0A1F7GMW2"/>
<dbReference type="CDD" id="cd04301">
    <property type="entry name" value="NAT_SF"/>
    <property type="match status" value="1"/>
</dbReference>
<organism evidence="2 3">
    <name type="scientific">Candidatus Roizmanbacteria bacterium RIFCSPHIGHO2_01_FULL_39_8</name>
    <dbReference type="NCBI Taxonomy" id="1802033"/>
    <lineage>
        <taxon>Bacteria</taxon>
        <taxon>Candidatus Roizmaniibacteriota</taxon>
    </lineage>
</organism>
<dbReference type="Gene3D" id="3.40.630.30">
    <property type="match status" value="1"/>
</dbReference>
<name>A0A1F7GMW2_9BACT</name>
<feature type="domain" description="N-acetyltransferase" evidence="1">
    <location>
        <begin position="18"/>
        <end position="184"/>
    </location>
</feature>
<dbReference type="GO" id="GO:0016747">
    <property type="term" value="F:acyltransferase activity, transferring groups other than amino-acyl groups"/>
    <property type="evidence" value="ECO:0007669"/>
    <property type="project" value="InterPro"/>
</dbReference>
<dbReference type="EMBL" id="MFZI01000036">
    <property type="protein sequence ID" value="OGK20338.1"/>
    <property type="molecule type" value="Genomic_DNA"/>
</dbReference>
<protein>
    <recommendedName>
        <fullName evidence="1">N-acetyltransferase domain-containing protein</fullName>
    </recommendedName>
</protein>
<proteinExistence type="predicted"/>
<gene>
    <name evidence="2" type="ORF">A2866_04635</name>
</gene>
<dbReference type="Pfam" id="PF00583">
    <property type="entry name" value="Acetyltransf_1"/>
    <property type="match status" value="1"/>
</dbReference>
<reference evidence="2 3" key="1">
    <citation type="journal article" date="2016" name="Nat. Commun.">
        <title>Thousands of microbial genomes shed light on interconnected biogeochemical processes in an aquifer system.</title>
        <authorList>
            <person name="Anantharaman K."/>
            <person name="Brown C.T."/>
            <person name="Hug L.A."/>
            <person name="Sharon I."/>
            <person name="Castelle C.J."/>
            <person name="Probst A.J."/>
            <person name="Thomas B.C."/>
            <person name="Singh A."/>
            <person name="Wilkins M.J."/>
            <person name="Karaoz U."/>
            <person name="Brodie E.L."/>
            <person name="Williams K.H."/>
            <person name="Hubbard S.S."/>
            <person name="Banfield J.F."/>
        </authorList>
    </citation>
    <scope>NUCLEOTIDE SEQUENCE [LARGE SCALE GENOMIC DNA]</scope>
</reference>
<evidence type="ECO:0000313" key="2">
    <source>
        <dbReference type="EMBL" id="OGK20338.1"/>
    </source>
</evidence>
<dbReference type="SUPFAM" id="SSF55729">
    <property type="entry name" value="Acyl-CoA N-acyltransferases (Nat)"/>
    <property type="match status" value="1"/>
</dbReference>
<sequence>MKPGEIVYQGKTKKGKDIVIRHLQKEDLNTILQYFNEISKEQTYIRFQGEQLTLEEEKKYIDDFLQKMAKSEAIKLLAVHQDNIVGVADISLQEKTSHHVGTFGITIAKEYRGEGIGKLLMNLAIEGGKKNMPNLKIIELGVFGNNGIACSMYERLGFTRFGLLPKGVKHRGQFVDHIYMYKNV</sequence>
<evidence type="ECO:0000259" key="1">
    <source>
        <dbReference type="PROSITE" id="PS51186"/>
    </source>
</evidence>
<dbReference type="PANTHER" id="PTHR43415:SF3">
    <property type="entry name" value="GNAT-FAMILY ACETYLTRANSFERASE"/>
    <property type="match status" value="1"/>
</dbReference>
<dbReference type="PANTHER" id="PTHR43415">
    <property type="entry name" value="SPERMIDINE N(1)-ACETYLTRANSFERASE"/>
    <property type="match status" value="1"/>
</dbReference>
<evidence type="ECO:0000313" key="3">
    <source>
        <dbReference type="Proteomes" id="UP000177026"/>
    </source>
</evidence>
<accession>A0A1F7GMW2</accession>
<dbReference type="InterPro" id="IPR016181">
    <property type="entry name" value="Acyl_CoA_acyltransferase"/>
</dbReference>
<dbReference type="InterPro" id="IPR000182">
    <property type="entry name" value="GNAT_dom"/>
</dbReference>
<dbReference type="PROSITE" id="PS51186">
    <property type="entry name" value="GNAT"/>
    <property type="match status" value="1"/>
</dbReference>
<dbReference type="Proteomes" id="UP000177026">
    <property type="component" value="Unassembled WGS sequence"/>
</dbReference>